<name>A0A9Q0KXR4_9MAGN</name>
<proteinExistence type="predicted"/>
<evidence type="ECO:0000313" key="2">
    <source>
        <dbReference type="Proteomes" id="UP001141806"/>
    </source>
</evidence>
<gene>
    <name evidence="1" type="ORF">NE237_008999</name>
</gene>
<sequence>MYGTDQILRLGLNQVDEGIQQINWIEGTGLVDEMHVGNERWVLDQVRLQWRWNNRFCWGSTGVIRKSLECMESRLHKDYDGSTKISKQGGGLIWFRLMPGPGGIIGFTVKSELQQVGMRMTGVVFNAEEFGMVALQGKAKWSEVVVNGDVGWLGLSDVAETYLIR</sequence>
<dbReference type="Proteomes" id="UP001141806">
    <property type="component" value="Unassembled WGS sequence"/>
</dbReference>
<protein>
    <submittedName>
        <fullName evidence="1">Uncharacterized protein</fullName>
    </submittedName>
</protein>
<comment type="caution">
    <text evidence="1">The sequence shown here is derived from an EMBL/GenBank/DDBJ whole genome shotgun (WGS) entry which is preliminary data.</text>
</comment>
<evidence type="ECO:0000313" key="1">
    <source>
        <dbReference type="EMBL" id="KAJ4978219.1"/>
    </source>
</evidence>
<dbReference type="EMBL" id="JAMYWD010000002">
    <property type="protein sequence ID" value="KAJ4978219.1"/>
    <property type="molecule type" value="Genomic_DNA"/>
</dbReference>
<accession>A0A9Q0KXR4</accession>
<keyword evidence="2" id="KW-1185">Reference proteome</keyword>
<dbReference type="AlphaFoldDB" id="A0A9Q0KXR4"/>
<organism evidence="1 2">
    <name type="scientific">Protea cynaroides</name>
    <dbReference type="NCBI Taxonomy" id="273540"/>
    <lineage>
        <taxon>Eukaryota</taxon>
        <taxon>Viridiplantae</taxon>
        <taxon>Streptophyta</taxon>
        <taxon>Embryophyta</taxon>
        <taxon>Tracheophyta</taxon>
        <taxon>Spermatophyta</taxon>
        <taxon>Magnoliopsida</taxon>
        <taxon>Proteales</taxon>
        <taxon>Proteaceae</taxon>
        <taxon>Protea</taxon>
    </lineage>
</organism>
<reference evidence="1" key="1">
    <citation type="journal article" date="2023" name="Plant J.">
        <title>The genome of the king protea, Protea cynaroides.</title>
        <authorList>
            <person name="Chang J."/>
            <person name="Duong T.A."/>
            <person name="Schoeman C."/>
            <person name="Ma X."/>
            <person name="Roodt D."/>
            <person name="Barker N."/>
            <person name="Li Z."/>
            <person name="Van de Peer Y."/>
            <person name="Mizrachi E."/>
        </authorList>
    </citation>
    <scope>NUCLEOTIDE SEQUENCE</scope>
    <source>
        <tissue evidence="1">Young leaves</tissue>
    </source>
</reference>